<dbReference type="PANTHER" id="PTHR31069:SF12">
    <property type="entry name" value="TRANSCRIPTION FACTOR DOMAIN-CONTAINING PROTEIN"/>
    <property type="match status" value="1"/>
</dbReference>
<evidence type="ECO:0000256" key="1">
    <source>
        <dbReference type="ARBA" id="ARBA00023015"/>
    </source>
</evidence>
<dbReference type="InterPro" id="IPR050675">
    <property type="entry name" value="OAF3"/>
</dbReference>
<feature type="compositionally biased region" description="Basic and acidic residues" evidence="5">
    <location>
        <begin position="79"/>
        <end position="90"/>
    </location>
</feature>
<feature type="domain" description="Zn(2)-C6 fungal-type" evidence="6">
    <location>
        <begin position="442"/>
        <end position="471"/>
    </location>
</feature>
<evidence type="ECO:0000256" key="2">
    <source>
        <dbReference type="ARBA" id="ARBA00023125"/>
    </source>
</evidence>
<feature type="region of interest" description="Disordered" evidence="5">
    <location>
        <begin position="284"/>
        <end position="338"/>
    </location>
</feature>
<dbReference type="InterPro" id="IPR001138">
    <property type="entry name" value="Zn2Cys6_DnaBD"/>
</dbReference>
<name>A0A0D2FPW8_9EURO</name>
<evidence type="ECO:0000256" key="4">
    <source>
        <dbReference type="ARBA" id="ARBA00023242"/>
    </source>
</evidence>
<feature type="compositionally biased region" description="Polar residues" evidence="5">
    <location>
        <begin position="508"/>
        <end position="524"/>
    </location>
</feature>
<dbReference type="PANTHER" id="PTHR31069">
    <property type="entry name" value="OLEATE-ACTIVATED TRANSCRIPTION FACTOR 1-RELATED"/>
    <property type="match status" value="1"/>
</dbReference>
<dbReference type="CDD" id="cd00067">
    <property type="entry name" value="GAL4"/>
    <property type="match status" value="3"/>
</dbReference>
<dbReference type="InterPro" id="IPR036864">
    <property type="entry name" value="Zn2-C6_fun-type_DNA-bd_sf"/>
</dbReference>
<proteinExistence type="predicted"/>
<evidence type="ECO:0000259" key="6">
    <source>
        <dbReference type="PROSITE" id="PS50048"/>
    </source>
</evidence>
<feature type="region of interest" description="Disordered" evidence="5">
    <location>
        <begin position="508"/>
        <end position="528"/>
    </location>
</feature>
<organism evidence="7 8">
    <name type="scientific">Phialophora macrospora</name>
    <dbReference type="NCBI Taxonomy" id="1851006"/>
    <lineage>
        <taxon>Eukaryota</taxon>
        <taxon>Fungi</taxon>
        <taxon>Dikarya</taxon>
        <taxon>Ascomycota</taxon>
        <taxon>Pezizomycotina</taxon>
        <taxon>Eurotiomycetes</taxon>
        <taxon>Chaetothyriomycetidae</taxon>
        <taxon>Chaetothyriales</taxon>
        <taxon>Herpotrichiellaceae</taxon>
        <taxon>Phialophora</taxon>
    </lineage>
</organism>
<keyword evidence="3" id="KW-0804">Transcription</keyword>
<dbReference type="Pfam" id="PF00172">
    <property type="entry name" value="Zn_clus"/>
    <property type="match status" value="1"/>
</dbReference>
<dbReference type="GO" id="GO:0045944">
    <property type="term" value="P:positive regulation of transcription by RNA polymerase II"/>
    <property type="evidence" value="ECO:0007669"/>
    <property type="project" value="TreeGrafter"/>
</dbReference>
<dbReference type="Gene3D" id="4.10.240.10">
    <property type="entry name" value="Zn(2)-C6 fungal-type DNA-binding domain"/>
    <property type="match status" value="1"/>
</dbReference>
<dbReference type="GO" id="GO:0000978">
    <property type="term" value="F:RNA polymerase II cis-regulatory region sequence-specific DNA binding"/>
    <property type="evidence" value="ECO:0007669"/>
    <property type="project" value="TreeGrafter"/>
</dbReference>
<feature type="compositionally biased region" description="Polar residues" evidence="5">
    <location>
        <begin position="385"/>
        <end position="402"/>
    </location>
</feature>
<reference evidence="7 8" key="1">
    <citation type="submission" date="2015-01" db="EMBL/GenBank/DDBJ databases">
        <title>The Genome Sequence of Capronia semiimmersa CBS27337.</title>
        <authorList>
            <consortium name="The Broad Institute Genomics Platform"/>
            <person name="Cuomo C."/>
            <person name="de Hoog S."/>
            <person name="Gorbushina A."/>
            <person name="Stielow B."/>
            <person name="Teixiera M."/>
            <person name="Abouelleil A."/>
            <person name="Chapman S.B."/>
            <person name="Priest M."/>
            <person name="Young S.K."/>
            <person name="Wortman J."/>
            <person name="Nusbaum C."/>
            <person name="Birren B."/>
        </authorList>
    </citation>
    <scope>NUCLEOTIDE SEQUENCE [LARGE SCALE GENOMIC DNA]</scope>
    <source>
        <strain evidence="7 8">CBS 27337</strain>
    </source>
</reference>
<keyword evidence="2" id="KW-0238">DNA-binding</keyword>
<keyword evidence="4" id="KW-0539">Nucleus</keyword>
<feature type="compositionally biased region" description="Low complexity" evidence="5">
    <location>
        <begin position="33"/>
        <end position="44"/>
    </location>
</feature>
<accession>A0A0D2FPW8</accession>
<dbReference type="SMART" id="SM00066">
    <property type="entry name" value="GAL4"/>
    <property type="match status" value="3"/>
</dbReference>
<dbReference type="GO" id="GO:0008270">
    <property type="term" value="F:zinc ion binding"/>
    <property type="evidence" value="ECO:0007669"/>
    <property type="project" value="InterPro"/>
</dbReference>
<gene>
    <name evidence="7" type="ORF">PV04_02624</name>
</gene>
<feature type="region of interest" description="Disordered" evidence="5">
    <location>
        <begin position="554"/>
        <end position="660"/>
    </location>
</feature>
<feature type="domain" description="Zn(2)-C6 fungal-type" evidence="6">
    <location>
        <begin position="323"/>
        <end position="350"/>
    </location>
</feature>
<dbReference type="PROSITE" id="PS50048">
    <property type="entry name" value="ZN2_CY6_FUNGAL_2"/>
    <property type="match status" value="2"/>
</dbReference>
<dbReference type="SUPFAM" id="SSF57701">
    <property type="entry name" value="Zn2/Cys6 DNA-binding domain"/>
    <property type="match status" value="1"/>
</dbReference>
<keyword evidence="1" id="KW-0805">Transcription regulation</keyword>
<feature type="region of interest" description="Disordered" evidence="5">
    <location>
        <begin position="1"/>
        <end position="47"/>
    </location>
</feature>
<feature type="region of interest" description="Disordered" evidence="5">
    <location>
        <begin position="118"/>
        <end position="145"/>
    </location>
</feature>
<evidence type="ECO:0000313" key="8">
    <source>
        <dbReference type="Proteomes" id="UP000054266"/>
    </source>
</evidence>
<evidence type="ECO:0000256" key="3">
    <source>
        <dbReference type="ARBA" id="ARBA00023163"/>
    </source>
</evidence>
<dbReference type="AlphaFoldDB" id="A0A0D2FPW8"/>
<dbReference type="HOGENOM" id="CLU_308157_0_0_1"/>
<feature type="region of interest" description="Disordered" evidence="5">
    <location>
        <begin position="212"/>
        <end position="255"/>
    </location>
</feature>
<feature type="region of interest" description="Disordered" evidence="5">
    <location>
        <begin position="353"/>
        <end position="423"/>
    </location>
</feature>
<evidence type="ECO:0000256" key="5">
    <source>
        <dbReference type="SAM" id="MobiDB-lite"/>
    </source>
</evidence>
<dbReference type="EMBL" id="KN846957">
    <property type="protein sequence ID" value="KIW70348.1"/>
    <property type="molecule type" value="Genomic_DNA"/>
</dbReference>
<dbReference type="Proteomes" id="UP000054266">
    <property type="component" value="Unassembled WGS sequence"/>
</dbReference>
<dbReference type="GO" id="GO:0000981">
    <property type="term" value="F:DNA-binding transcription factor activity, RNA polymerase II-specific"/>
    <property type="evidence" value="ECO:0007669"/>
    <property type="project" value="InterPro"/>
</dbReference>
<evidence type="ECO:0000313" key="7">
    <source>
        <dbReference type="EMBL" id="KIW70348.1"/>
    </source>
</evidence>
<feature type="region of interest" description="Disordered" evidence="5">
    <location>
        <begin position="66"/>
        <end position="91"/>
    </location>
</feature>
<sequence>MPFNPYLDNYGDGTWTDLEASDSEASEHDSQHNHNSQSSDSPSPRLHAQIIELCSEGSDAEEDALNAPDILPHKHRIVGRSEDVDKKDEEPANTDILQEQHRELFGDQEHVSLLNGFMKGPKNGDKLHGSPQAGQTELDPAENPNVDGNLGVTANFEAIDPECERCLRDHRRCDGVMPICGRCAVLRETKCQWPSVHLPRARFRMSDRLRRVPSSTIPSPRYAKSATRRGPVPGQTTGWSELAPSADGPGRLEPLSDLVQPDITSHNGSHHIKDLVFSDVLPKLTTRDDPNAQNGASPKPSRDMKYLDLSHSNPIPASPSPKKCRHCTTSGSKCDGKRPCQSCVKYNRHCYNNSSKPSVRRRGRPASALRISSNVRTTIEKKQSTSETSPVVSGSNESNRASTDLGDPATSRTASMISAHDLPGVRRARVKNADPKETGMVLCNGCAKGHLRCDAMLPCRRCERRGITCSYSDRYVASFGDASIALVDSGCSTTSSTPFAPLSRTLVESTSSNSETQSLTNIMSDDQVDGDIMHEEDPGGMIEVAMSDRPIPAVQAGMSKSPDGRWTSNSYKRKTSEPLSPFDISDFQQPQQKRARLGSEDGRWRPSGGARRNLRRSDGRPPTTRATSAAEHYSYTRLSPMLSTDATGGNDRDNDDTVPIRPEQVPSAIREVFASMRQDVLLDFTSEVSGPGRKQLTGLEFPQEQPDEYPTNEIAVRTREKRAEMPVLETLLKLRERGDVTELRRVMRMTISNPLTRWHQMSEAEQAELKEQKQQELAEHRDKCGRSANAFSNRILKLATSCVGEAAMLQFLMQSRKARLRVMSLFEGLVDLEEDGNLRLLAGGRGFESDDEETSSTISYEGEGENANEFGDEAAAFTCKWQACGTSFDSAVTLYVSPPRPSHQPGCRGDLPADKRRLRNTSVKTTLGAEPRGHSNLFASGSAVVLELSTGETVSFGT</sequence>
<dbReference type="GO" id="GO:0005634">
    <property type="term" value="C:nucleus"/>
    <property type="evidence" value="ECO:0007669"/>
    <property type="project" value="TreeGrafter"/>
</dbReference>
<protein>
    <recommendedName>
        <fullName evidence="6">Zn(2)-C6 fungal-type domain-containing protein</fullName>
    </recommendedName>
</protein>
<keyword evidence="8" id="KW-1185">Reference proteome</keyword>